<keyword evidence="3" id="KW-1185">Reference proteome</keyword>
<dbReference type="Pfam" id="PF18014">
    <property type="entry name" value="Acetyltransf_18"/>
    <property type="match status" value="1"/>
</dbReference>
<proteinExistence type="predicted"/>
<evidence type="ECO:0000313" key="2">
    <source>
        <dbReference type="EMBL" id="WGH79500.1"/>
    </source>
</evidence>
<dbReference type="Proteomes" id="UP001243420">
    <property type="component" value="Chromosome"/>
</dbReference>
<dbReference type="InterPro" id="IPR041496">
    <property type="entry name" value="YitH/HolE_GNAT"/>
</dbReference>
<protein>
    <recommendedName>
        <fullName evidence="1">YitH/HolE acetyltransferase (GNAT) domain-containing protein</fullName>
    </recommendedName>
</protein>
<dbReference type="RefSeq" id="WP_279966375.1">
    <property type="nucleotide sequence ID" value="NZ_CP122537.1"/>
</dbReference>
<gene>
    <name evidence="2" type="ORF">P8627_04335</name>
</gene>
<name>A0ABY8LGM2_9RHOB</name>
<dbReference type="Gene3D" id="3.40.630.90">
    <property type="match status" value="1"/>
</dbReference>
<feature type="domain" description="YitH/HolE acetyltransferase (GNAT)" evidence="1">
    <location>
        <begin position="2"/>
        <end position="58"/>
    </location>
</feature>
<evidence type="ECO:0000313" key="3">
    <source>
        <dbReference type="Proteomes" id="UP001243420"/>
    </source>
</evidence>
<evidence type="ECO:0000259" key="1">
    <source>
        <dbReference type="Pfam" id="PF18014"/>
    </source>
</evidence>
<accession>A0ABY8LGM2</accession>
<dbReference type="EMBL" id="CP122537">
    <property type="protein sequence ID" value="WGH79500.1"/>
    <property type="molecule type" value="Genomic_DNA"/>
</dbReference>
<organism evidence="2 3">
    <name type="scientific">Jannaschia ovalis</name>
    <dbReference type="NCBI Taxonomy" id="3038773"/>
    <lineage>
        <taxon>Bacteria</taxon>
        <taxon>Pseudomonadati</taxon>
        <taxon>Pseudomonadota</taxon>
        <taxon>Alphaproteobacteria</taxon>
        <taxon>Rhodobacterales</taxon>
        <taxon>Roseobacteraceae</taxon>
        <taxon>Jannaschia</taxon>
    </lineage>
</organism>
<sequence length="73" mass="7559">MAADIEAAAILIGAVVPETREEVAIDVPDFAPELSAHCAALGLAPSFETTRMYRGAPLEVGESIYAVGTLELG</sequence>
<reference evidence="2 3" key="1">
    <citation type="submission" date="2023-04" db="EMBL/GenBank/DDBJ databases">
        <title>Jannaschia ovalis sp. nov., a marine bacterium isolated from sea tidal flat.</title>
        <authorList>
            <person name="Kwon D.Y."/>
            <person name="Kim J.-J."/>
        </authorList>
    </citation>
    <scope>NUCLEOTIDE SEQUENCE [LARGE SCALE GENOMIC DNA]</scope>
    <source>
        <strain evidence="2 3">GRR-S6-38</strain>
    </source>
</reference>